<dbReference type="Proteomes" id="UP000887578">
    <property type="component" value="Unplaced"/>
</dbReference>
<dbReference type="WBParaSite" id="PDA_v2.g18743.t1">
    <property type="protein sequence ID" value="PDA_v2.g18743.t1"/>
    <property type="gene ID" value="PDA_v2.g18743"/>
</dbReference>
<comment type="similarity">
    <text evidence="1">Belongs to the thioesterase PaaI family.</text>
</comment>
<evidence type="ECO:0000313" key="5">
    <source>
        <dbReference type="WBParaSite" id="PDA_v2.g18743.t1"/>
    </source>
</evidence>
<evidence type="ECO:0000256" key="1">
    <source>
        <dbReference type="ARBA" id="ARBA00008324"/>
    </source>
</evidence>
<organism evidence="4 5">
    <name type="scientific">Panagrolaimus davidi</name>
    <dbReference type="NCBI Taxonomy" id="227884"/>
    <lineage>
        <taxon>Eukaryota</taxon>
        <taxon>Metazoa</taxon>
        <taxon>Ecdysozoa</taxon>
        <taxon>Nematoda</taxon>
        <taxon>Chromadorea</taxon>
        <taxon>Rhabditida</taxon>
        <taxon>Tylenchina</taxon>
        <taxon>Panagrolaimomorpha</taxon>
        <taxon>Panagrolaimoidea</taxon>
        <taxon>Panagrolaimidae</taxon>
        <taxon>Panagrolaimus</taxon>
    </lineage>
</organism>
<dbReference type="Gene3D" id="3.10.129.10">
    <property type="entry name" value="Hotdog Thioesterase"/>
    <property type="match status" value="2"/>
</dbReference>
<dbReference type="PANTHER" id="PTHR21660:SF1">
    <property type="entry name" value="ACYL-COENZYME A THIOESTERASE 13"/>
    <property type="match status" value="1"/>
</dbReference>
<dbReference type="CDD" id="cd03443">
    <property type="entry name" value="PaaI_thioesterase"/>
    <property type="match status" value="2"/>
</dbReference>
<dbReference type="InterPro" id="IPR006683">
    <property type="entry name" value="Thioestr_dom"/>
</dbReference>
<dbReference type="PANTHER" id="PTHR21660">
    <property type="entry name" value="THIOESTERASE SUPERFAMILY MEMBER-RELATED"/>
    <property type="match status" value="1"/>
</dbReference>
<dbReference type="Pfam" id="PF03061">
    <property type="entry name" value="4HBT"/>
    <property type="match status" value="2"/>
</dbReference>
<feature type="domain" description="Thioesterase" evidence="3">
    <location>
        <begin position="230"/>
        <end position="304"/>
    </location>
</feature>
<sequence length="327" mass="37076">MVYGLTEAEKEEYLTKFKEFWGPKEWNDNFMKHALKCRPLSIQPGKVSFEYTVTQESMNLIGMTHGGCISSLLDTCMGYCFWSPEGTVPQMTVTADLNITFINASRLNDILLIEGKAIAIRENLLFLEGRVLLKKDKTLLATAKQTLAVLGLNSSIIKRPLLKSEDKIFADEIFLDEKDSEFMESRKIDWEIFEWEKSFSYFAKNCKIIAASPGHFYYEFTVEKDHSNTHGYLHGGCLTTLIDICTSHTSHTIDPNHRVTVSIKVSFIGSAKIGETIIIETKSPKEGKTISYLTAKIYKKDNKSPIAFAHQTMAVVELRRALQKSNM</sequence>
<reference evidence="5" key="1">
    <citation type="submission" date="2022-11" db="UniProtKB">
        <authorList>
            <consortium name="WormBaseParasite"/>
        </authorList>
    </citation>
    <scope>IDENTIFICATION</scope>
</reference>
<proteinExistence type="inferred from homology"/>
<name>A0A914PK15_9BILA</name>
<evidence type="ECO:0000259" key="3">
    <source>
        <dbReference type="Pfam" id="PF03061"/>
    </source>
</evidence>
<dbReference type="AlphaFoldDB" id="A0A914PK15"/>
<dbReference type="InterPro" id="IPR039298">
    <property type="entry name" value="ACOT13"/>
</dbReference>
<dbReference type="GO" id="GO:0047617">
    <property type="term" value="F:fatty acyl-CoA hydrolase activity"/>
    <property type="evidence" value="ECO:0007669"/>
    <property type="project" value="InterPro"/>
</dbReference>
<dbReference type="InterPro" id="IPR029069">
    <property type="entry name" value="HotDog_dom_sf"/>
</dbReference>
<keyword evidence="4" id="KW-1185">Reference proteome</keyword>
<protein>
    <submittedName>
        <fullName evidence="5">Thioesterase domain-containing protein</fullName>
    </submittedName>
</protein>
<dbReference type="SUPFAM" id="SSF54637">
    <property type="entry name" value="Thioesterase/thiol ester dehydrase-isomerase"/>
    <property type="match status" value="2"/>
</dbReference>
<evidence type="ECO:0000313" key="4">
    <source>
        <dbReference type="Proteomes" id="UP000887578"/>
    </source>
</evidence>
<evidence type="ECO:0000256" key="2">
    <source>
        <dbReference type="ARBA" id="ARBA00022801"/>
    </source>
</evidence>
<keyword evidence="2" id="KW-0378">Hydrolase</keyword>
<feature type="domain" description="Thioesterase" evidence="3">
    <location>
        <begin position="62"/>
        <end position="138"/>
    </location>
</feature>
<accession>A0A914PK15</accession>